<dbReference type="InterPro" id="IPR014259">
    <property type="entry name" value="Sulphite_reductase_A"/>
</dbReference>
<dbReference type="InterPro" id="IPR017900">
    <property type="entry name" value="4Fe4S_Fe_S_CS"/>
</dbReference>
<feature type="domain" description="4Fe-4S ferredoxin-type" evidence="4">
    <location>
        <begin position="294"/>
        <end position="322"/>
    </location>
</feature>
<dbReference type="PROSITE" id="PS51379">
    <property type="entry name" value="4FE4S_FER_2"/>
    <property type="match status" value="2"/>
</dbReference>
<dbReference type="GO" id="GO:0046872">
    <property type="term" value="F:metal ion binding"/>
    <property type="evidence" value="ECO:0007669"/>
    <property type="project" value="UniProtKB-KW"/>
</dbReference>
<dbReference type="SUPFAM" id="SSF46548">
    <property type="entry name" value="alpha-helical ferredoxin"/>
    <property type="match status" value="1"/>
</dbReference>
<keyword evidence="1" id="KW-0479">Metal-binding</keyword>
<keyword evidence="3" id="KW-0411">Iron-sulfur</keyword>
<accession>A0A564VHQ5</accession>
<evidence type="ECO:0000256" key="2">
    <source>
        <dbReference type="ARBA" id="ARBA00023004"/>
    </source>
</evidence>
<proteinExistence type="predicted"/>
<evidence type="ECO:0000313" key="6">
    <source>
        <dbReference type="Proteomes" id="UP000408482"/>
    </source>
</evidence>
<gene>
    <name evidence="5" type="primary">asrA_2</name>
    <name evidence="5" type="ORF">RSSSTS7063_02371</name>
</gene>
<sequence>MGKRVSSDEMQNVFEILQKSYDVYGPKIYQGTGCFSDTDVVRYGLLNSWEEIVWNQKSDYSFKEVLFPISETILYFTENEMKTADGAARQRLIFLKSCDFHALKRLDDMYLKNGAEDYYYRRMRENTVFAVMGCKESGKNCFCVSMGTNRCEEYDMYIFQDEDGCYMELRCRELEELLWDYGQNVQEKPIFVEKNEVHIEVPEKLSNTIHQDSMWQEYGSRCIGCGRCNFVCPTCTCFTMQDIFYKDNPKAGERRRVWASCQVDGYSDIAGGHSFRQSQGERMRFKVLHKISDHKKRFGYHMCVGCGRCENVCPEYISYIECLQKLKEKEGK</sequence>
<organism evidence="5 6">
    <name type="scientific">Blautia luti</name>
    <dbReference type="NCBI Taxonomy" id="89014"/>
    <lineage>
        <taxon>Bacteria</taxon>
        <taxon>Bacillati</taxon>
        <taxon>Bacillota</taxon>
        <taxon>Clostridia</taxon>
        <taxon>Lachnospirales</taxon>
        <taxon>Lachnospiraceae</taxon>
        <taxon>Blautia</taxon>
    </lineage>
</organism>
<dbReference type="Gene3D" id="1.10.1060.10">
    <property type="entry name" value="Alpha-helical ferredoxin"/>
    <property type="match status" value="1"/>
</dbReference>
<feature type="domain" description="4Fe-4S ferredoxin-type" evidence="4">
    <location>
        <begin position="212"/>
        <end position="243"/>
    </location>
</feature>
<evidence type="ECO:0000256" key="1">
    <source>
        <dbReference type="ARBA" id="ARBA00022723"/>
    </source>
</evidence>
<evidence type="ECO:0000313" key="5">
    <source>
        <dbReference type="EMBL" id="VUX31940.1"/>
    </source>
</evidence>
<dbReference type="NCBIfam" id="TIGR02910">
    <property type="entry name" value="sulfite_red_A"/>
    <property type="match status" value="1"/>
</dbReference>
<reference evidence="5 6" key="1">
    <citation type="submission" date="2019-07" db="EMBL/GenBank/DDBJ databases">
        <authorList>
            <person name="Hibberd C M."/>
            <person name="Gehrig L. J."/>
            <person name="Chang H.-W."/>
            <person name="Venkatesh S."/>
        </authorList>
    </citation>
    <scope>NUCLEOTIDE SEQUENCE [LARGE SCALE GENOMIC DNA]</scope>
    <source>
        <strain evidence="5">Blautia_luti_SSTS_Bg7063</strain>
    </source>
</reference>
<dbReference type="PANTHER" id="PTHR40447">
    <property type="entry name" value="ANAEROBIC SULFITE REDUCTASE SUBUNIT A"/>
    <property type="match status" value="1"/>
</dbReference>
<dbReference type="PROSITE" id="PS00198">
    <property type="entry name" value="4FE4S_FER_1"/>
    <property type="match status" value="2"/>
</dbReference>
<keyword evidence="6" id="KW-1185">Reference proteome</keyword>
<dbReference type="Proteomes" id="UP000408482">
    <property type="component" value="Unassembled WGS sequence"/>
</dbReference>
<dbReference type="PANTHER" id="PTHR40447:SF1">
    <property type="entry name" value="ANAEROBIC SULFITE REDUCTASE SUBUNIT A"/>
    <property type="match status" value="1"/>
</dbReference>
<dbReference type="RefSeq" id="WP_144092697.1">
    <property type="nucleotide sequence ID" value="NZ_CABHMX010000015.1"/>
</dbReference>
<keyword evidence="2" id="KW-0408">Iron</keyword>
<dbReference type="Pfam" id="PF17179">
    <property type="entry name" value="Fer4_22"/>
    <property type="match status" value="1"/>
</dbReference>
<dbReference type="InterPro" id="IPR017896">
    <property type="entry name" value="4Fe4S_Fe-S-bd"/>
</dbReference>
<evidence type="ECO:0000256" key="3">
    <source>
        <dbReference type="ARBA" id="ARBA00023014"/>
    </source>
</evidence>
<dbReference type="InterPro" id="IPR009051">
    <property type="entry name" value="Helical_ferredxn"/>
</dbReference>
<dbReference type="AlphaFoldDB" id="A0A564VHQ5"/>
<name>A0A564VHQ5_9FIRM</name>
<evidence type="ECO:0000259" key="4">
    <source>
        <dbReference type="PROSITE" id="PS51379"/>
    </source>
</evidence>
<protein>
    <submittedName>
        <fullName evidence="5">Anaerobic sulfite reductase subunit A</fullName>
    </submittedName>
</protein>
<dbReference type="GO" id="GO:0051536">
    <property type="term" value="F:iron-sulfur cluster binding"/>
    <property type="evidence" value="ECO:0007669"/>
    <property type="project" value="UniProtKB-KW"/>
</dbReference>
<dbReference type="EMBL" id="CABHNW010000018">
    <property type="protein sequence ID" value="VUX31940.1"/>
    <property type="molecule type" value="Genomic_DNA"/>
</dbReference>